<evidence type="ECO:0000256" key="6">
    <source>
        <dbReference type="SAM" id="Phobius"/>
    </source>
</evidence>
<comment type="caution">
    <text evidence="7">The sequence shown here is derived from an EMBL/GenBank/DDBJ whole genome shotgun (WGS) entry which is preliminary data.</text>
</comment>
<dbReference type="InterPro" id="IPR022781">
    <property type="entry name" value="Flagellar_biosynth_FliO"/>
</dbReference>
<dbReference type="AlphaFoldDB" id="A0A4Y7WPZ0"/>
<dbReference type="GO" id="GO:0044781">
    <property type="term" value="P:bacterial-type flagellum organization"/>
    <property type="evidence" value="ECO:0007669"/>
    <property type="project" value="InterPro"/>
</dbReference>
<proteinExistence type="predicted"/>
<protein>
    <recommendedName>
        <fullName evidence="9">Flagellar protein</fullName>
    </recommendedName>
</protein>
<dbReference type="Proteomes" id="UP000298210">
    <property type="component" value="Unassembled WGS sequence"/>
</dbReference>
<keyword evidence="2" id="KW-1003">Cell membrane</keyword>
<evidence type="ECO:0000256" key="5">
    <source>
        <dbReference type="ARBA" id="ARBA00023136"/>
    </source>
</evidence>
<sequence length="208" mass="22967">MPFLKQSVKGFLFVVVVLCFALVEHEHAFAKDCSVQEAMDSEACASSDAEQEETVVANESPWISGLKMIGALLIVIFLLVTLLKFINKRSRSFQESKGLSLLSGVSLGGNRSIQLVRIGEKLLVIGVSDQVRLLDTIDDPDEIEAILKKQQPDGEQGGLTQILPWLKTTDNQRQSSSTFQDILTSRLNLENQGLKKKVKMHDKGPNSL</sequence>
<evidence type="ECO:0000256" key="2">
    <source>
        <dbReference type="ARBA" id="ARBA00022475"/>
    </source>
</evidence>
<evidence type="ECO:0000256" key="3">
    <source>
        <dbReference type="ARBA" id="ARBA00022692"/>
    </source>
</evidence>
<accession>A0A4Y7WPZ0</accession>
<organism evidence="7 8">
    <name type="scientific">Shouchella lehensis</name>
    <dbReference type="NCBI Taxonomy" id="300825"/>
    <lineage>
        <taxon>Bacteria</taxon>
        <taxon>Bacillati</taxon>
        <taxon>Bacillota</taxon>
        <taxon>Bacilli</taxon>
        <taxon>Bacillales</taxon>
        <taxon>Bacillaceae</taxon>
        <taxon>Shouchella</taxon>
    </lineage>
</organism>
<keyword evidence="4 6" id="KW-1133">Transmembrane helix</keyword>
<feature type="transmembrane region" description="Helical" evidence="6">
    <location>
        <begin position="68"/>
        <end position="87"/>
    </location>
</feature>
<evidence type="ECO:0000256" key="4">
    <source>
        <dbReference type="ARBA" id="ARBA00022989"/>
    </source>
</evidence>
<evidence type="ECO:0000256" key="1">
    <source>
        <dbReference type="ARBA" id="ARBA00004236"/>
    </source>
</evidence>
<dbReference type="Pfam" id="PF04347">
    <property type="entry name" value="FliO"/>
    <property type="match status" value="1"/>
</dbReference>
<evidence type="ECO:0000313" key="7">
    <source>
        <dbReference type="EMBL" id="TES50685.1"/>
    </source>
</evidence>
<keyword evidence="3 6" id="KW-0812">Transmembrane</keyword>
<keyword evidence="5 6" id="KW-0472">Membrane</keyword>
<gene>
    <name evidence="7" type="ORF">E2L03_01765</name>
</gene>
<dbReference type="EMBL" id="SNUX01000001">
    <property type="protein sequence ID" value="TES50685.1"/>
    <property type="molecule type" value="Genomic_DNA"/>
</dbReference>
<dbReference type="GO" id="GO:0016020">
    <property type="term" value="C:membrane"/>
    <property type="evidence" value="ECO:0007669"/>
    <property type="project" value="InterPro"/>
</dbReference>
<evidence type="ECO:0008006" key="9">
    <source>
        <dbReference type="Google" id="ProtNLM"/>
    </source>
</evidence>
<comment type="subcellular location">
    <subcellularLocation>
        <location evidence="1">Cell membrane</location>
    </subcellularLocation>
</comment>
<evidence type="ECO:0000313" key="8">
    <source>
        <dbReference type="Proteomes" id="UP000298210"/>
    </source>
</evidence>
<name>A0A4Y7WPZ0_9BACI</name>
<reference evidence="7 8" key="1">
    <citation type="submission" date="2019-03" db="EMBL/GenBank/DDBJ databases">
        <authorList>
            <person name="Liu G."/>
        </authorList>
    </citation>
    <scope>NUCLEOTIDE SEQUENCE [LARGE SCALE GENOMIC DNA]</scope>
    <source>
        <strain evidence="7 8">DSM 19099</strain>
    </source>
</reference>